<reference evidence="1 2" key="1">
    <citation type="submission" date="2017-08" db="EMBL/GenBank/DDBJ databases">
        <title>Genome sequence of Streptomyces albireticuli NRRL B-1670.</title>
        <authorList>
            <person name="Graham D.E."/>
            <person name="Mahan K.M."/>
            <person name="Klingeman D.M."/>
            <person name="Hettich R.L."/>
            <person name="Parry R.J."/>
            <person name="Spain J.C."/>
        </authorList>
    </citation>
    <scope>NUCLEOTIDE SEQUENCE [LARGE SCALE GENOMIC DNA]</scope>
    <source>
        <strain evidence="1 2">NRRL B-1670</strain>
    </source>
</reference>
<name>A0A2A2D4V6_9ACTN</name>
<gene>
    <name evidence="1" type="ORF">CK936_23510</name>
</gene>
<dbReference type="EMBL" id="NSJV01000446">
    <property type="protein sequence ID" value="PAU46564.1"/>
    <property type="molecule type" value="Genomic_DNA"/>
</dbReference>
<proteinExistence type="predicted"/>
<keyword evidence="2" id="KW-1185">Reference proteome</keyword>
<dbReference type="Proteomes" id="UP000218944">
    <property type="component" value="Unassembled WGS sequence"/>
</dbReference>
<sequence length="79" mass="8005">MGVMAPADRLLDVLNAWLSTTAAPGAPVAARLHVATVSGSALFAKVSEEQVDRLGHLLATDDAVLVANQASTGGGYVDC</sequence>
<evidence type="ECO:0000313" key="2">
    <source>
        <dbReference type="Proteomes" id="UP000218944"/>
    </source>
</evidence>
<comment type="caution">
    <text evidence="1">The sequence shown here is derived from an EMBL/GenBank/DDBJ whole genome shotgun (WGS) entry which is preliminary data.</text>
</comment>
<protein>
    <submittedName>
        <fullName evidence="1">Uncharacterized protein</fullName>
    </submittedName>
</protein>
<accession>A0A2A2D4V6</accession>
<organism evidence="1 2">
    <name type="scientific">Streptomyces albireticuli</name>
    <dbReference type="NCBI Taxonomy" id="1940"/>
    <lineage>
        <taxon>Bacteria</taxon>
        <taxon>Bacillati</taxon>
        <taxon>Actinomycetota</taxon>
        <taxon>Actinomycetes</taxon>
        <taxon>Kitasatosporales</taxon>
        <taxon>Streptomycetaceae</taxon>
        <taxon>Streptomyces</taxon>
    </lineage>
</organism>
<dbReference type="AlphaFoldDB" id="A0A2A2D4V6"/>
<evidence type="ECO:0000313" key="1">
    <source>
        <dbReference type="EMBL" id="PAU46564.1"/>
    </source>
</evidence>